<dbReference type="Pfam" id="PF02630">
    <property type="entry name" value="SCO1-SenC"/>
    <property type="match status" value="1"/>
</dbReference>
<evidence type="ECO:0000313" key="7">
    <source>
        <dbReference type="Proteomes" id="UP000321337"/>
    </source>
</evidence>
<evidence type="ECO:0000256" key="4">
    <source>
        <dbReference type="PIRSR" id="PIRSR603782-2"/>
    </source>
</evidence>
<keyword evidence="7" id="KW-1185">Reference proteome</keyword>
<organism evidence="6 7">
    <name type="scientific">Sulfuriferula plumbiphila</name>
    <dbReference type="NCBI Taxonomy" id="171865"/>
    <lineage>
        <taxon>Bacteria</taxon>
        <taxon>Pseudomonadati</taxon>
        <taxon>Pseudomonadota</taxon>
        <taxon>Betaproteobacteria</taxon>
        <taxon>Nitrosomonadales</taxon>
        <taxon>Sulfuricellaceae</taxon>
        <taxon>Sulfuriferula</taxon>
    </lineage>
</organism>
<dbReference type="GO" id="GO:0046872">
    <property type="term" value="F:metal ion binding"/>
    <property type="evidence" value="ECO:0007669"/>
    <property type="project" value="UniProtKB-KW"/>
</dbReference>
<dbReference type="PROSITE" id="PS51352">
    <property type="entry name" value="THIOREDOXIN_2"/>
    <property type="match status" value="1"/>
</dbReference>
<dbReference type="SUPFAM" id="SSF52833">
    <property type="entry name" value="Thioredoxin-like"/>
    <property type="match status" value="1"/>
</dbReference>
<feature type="binding site" evidence="3">
    <location>
        <position position="206"/>
    </location>
    <ligand>
        <name>Cu cation</name>
        <dbReference type="ChEBI" id="CHEBI:23378"/>
    </ligand>
</feature>
<gene>
    <name evidence="6" type="ORF">TPL01_32040</name>
</gene>
<reference evidence="6 7" key="1">
    <citation type="submission" date="2019-07" db="EMBL/GenBank/DDBJ databases">
        <title>Whole genome shotgun sequence of Thiobacillus plumbophilus NBRC 107929.</title>
        <authorList>
            <person name="Hosoyama A."/>
            <person name="Uohara A."/>
            <person name="Ohji S."/>
            <person name="Ichikawa N."/>
        </authorList>
    </citation>
    <scope>NUCLEOTIDE SEQUENCE [LARGE SCALE GENOMIC DNA]</scope>
    <source>
        <strain evidence="6 7">NBRC 107929</strain>
    </source>
</reference>
<comment type="caution">
    <text evidence="6">The sequence shown here is derived from an EMBL/GenBank/DDBJ whole genome shotgun (WGS) entry which is preliminary data.</text>
</comment>
<dbReference type="InterPro" id="IPR013766">
    <property type="entry name" value="Thioredoxin_domain"/>
</dbReference>
<evidence type="ECO:0000313" key="6">
    <source>
        <dbReference type="EMBL" id="GEP32066.1"/>
    </source>
</evidence>
<protein>
    <recommendedName>
        <fullName evidence="5">Thioredoxin domain-containing protein</fullName>
    </recommendedName>
</protein>
<dbReference type="CDD" id="cd02968">
    <property type="entry name" value="SCO"/>
    <property type="match status" value="1"/>
</dbReference>
<dbReference type="Proteomes" id="UP000321337">
    <property type="component" value="Unassembled WGS sequence"/>
</dbReference>
<dbReference type="RefSeq" id="WP_147074998.1">
    <property type="nucleotide sequence ID" value="NZ_BKAD01000045.1"/>
</dbReference>
<keyword evidence="3" id="KW-0479">Metal-binding</keyword>
<dbReference type="PANTHER" id="PTHR12151">
    <property type="entry name" value="ELECTRON TRANSPORT PROTIN SCO1/SENC FAMILY MEMBER"/>
    <property type="match status" value="1"/>
</dbReference>
<dbReference type="Gene3D" id="3.40.30.10">
    <property type="entry name" value="Glutaredoxin"/>
    <property type="match status" value="1"/>
</dbReference>
<feature type="disulfide bond" description="Redox-active" evidence="4">
    <location>
        <begin position="104"/>
        <end position="110"/>
    </location>
</feature>
<dbReference type="OrthoDB" id="8550465at2"/>
<evidence type="ECO:0000256" key="3">
    <source>
        <dbReference type="PIRSR" id="PIRSR603782-1"/>
    </source>
</evidence>
<evidence type="ECO:0000256" key="2">
    <source>
        <dbReference type="ARBA" id="ARBA00023008"/>
    </source>
</evidence>
<accession>A0A512LC65</accession>
<keyword evidence="2 3" id="KW-0186">Copper</keyword>
<feature type="domain" description="Thioredoxin" evidence="5">
    <location>
        <begin position="65"/>
        <end position="243"/>
    </location>
</feature>
<proteinExistence type="inferred from homology"/>
<sequence>MCVPDVTQRSVFRPSLWRGGFFVWLFFCLLIPPVLTAQAANLKPVNNAVGEVSGFEMPTPGTYKLMHIMPAGDGLVLDTDGKRKHLSEFTKGKVTVLSFIYSSCSDPAGCPYAYLVFHQLKNRLEQNSHLHGKVRLVSLSFDPKRDTPEVMKLYGSGETDKKKWVEWKFLTTGSVTELLPILDYYGQDVFRVRNPVTKQAVSGFSHNLKVFLIDQNGEVREIYSSAYLKPDMVYNDIITLLMEEKVKLQ</sequence>
<dbReference type="InterPro" id="IPR003782">
    <property type="entry name" value="SCO1/SenC"/>
</dbReference>
<keyword evidence="4" id="KW-1015">Disulfide bond</keyword>
<dbReference type="InterPro" id="IPR036249">
    <property type="entry name" value="Thioredoxin-like_sf"/>
</dbReference>
<dbReference type="AlphaFoldDB" id="A0A512LC65"/>
<dbReference type="EMBL" id="BKAD01000045">
    <property type="protein sequence ID" value="GEP32066.1"/>
    <property type="molecule type" value="Genomic_DNA"/>
</dbReference>
<dbReference type="PANTHER" id="PTHR12151:SF25">
    <property type="entry name" value="LINALOOL DEHYDRATASE_ISOMERASE DOMAIN-CONTAINING PROTEIN"/>
    <property type="match status" value="1"/>
</dbReference>
<evidence type="ECO:0000256" key="1">
    <source>
        <dbReference type="ARBA" id="ARBA00010996"/>
    </source>
</evidence>
<name>A0A512LC65_9PROT</name>
<comment type="similarity">
    <text evidence="1">Belongs to the SCO1/2 family.</text>
</comment>
<evidence type="ECO:0000259" key="5">
    <source>
        <dbReference type="PROSITE" id="PS51352"/>
    </source>
</evidence>
<feature type="binding site" evidence="3">
    <location>
        <position position="104"/>
    </location>
    <ligand>
        <name>Cu cation</name>
        <dbReference type="ChEBI" id="CHEBI:23378"/>
    </ligand>
</feature>
<feature type="binding site" evidence="3">
    <location>
        <position position="110"/>
    </location>
    <ligand>
        <name>Cu cation</name>
        <dbReference type="ChEBI" id="CHEBI:23378"/>
    </ligand>
</feature>